<feature type="signal peptide" evidence="8">
    <location>
        <begin position="1"/>
        <end position="23"/>
    </location>
</feature>
<dbReference type="InterPro" id="IPR000718">
    <property type="entry name" value="Peptidase_M13"/>
</dbReference>
<dbReference type="PANTHER" id="PTHR11733:SF167">
    <property type="entry name" value="FI17812P1-RELATED"/>
    <property type="match status" value="1"/>
</dbReference>
<organism evidence="11 12">
    <name type="scientific">Rhodopseudomonas pseudopalustris</name>
    <dbReference type="NCBI Taxonomy" id="1513892"/>
    <lineage>
        <taxon>Bacteria</taxon>
        <taxon>Pseudomonadati</taxon>
        <taxon>Pseudomonadota</taxon>
        <taxon>Alphaproteobacteria</taxon>
        <taxon>Hyphomicrobiales</taxon>
        <taxon>Nitrobacteraceae</taxon>
        <taxon>Rhodopseudomonas</taxon>
    </lineage>
</organism>
<dbReference type="GO" id="GO:0016485">
    <property type="term" value="P:protein processing"/>
    <property type="evidence" value="ECO:0007669"/>
    <property type="project" value="TreeGrafter"/>
</dbReference>
<evidence type="ECO:0000256" key="6">
    <source>
        <dbReference type="ARBA" id="ARBA00022833"/>
    </source>
</evidence>
<feature type="domain" description="Peptidase M13 C-terminal" evidence="9">
    <location>
        <begin position="471"/>
        <end position="674"/>
    </location>
</feature>
<evidence type="ECO:0000256" key="4">
    <source>
        <dbReference type="ARBA" id="ARBA00022723"/>
    </source>
</evidence>
<dbReference type="RefSeq" id="WP_175557644.1">
    <property type="nucleotide sequence ID" value="NZ_FODT01000004.1"/>
</dbReference>
<dbReference type="CDD" id="cd08662">
    <property type="entry name" value="M13"/>
    <property type="match status" value="1"/>
</dbReference>
<dbReference type="PROSITE" id="PS51885">
    <property type="entry name" value="NEPRILYSIN"/>
    <property type="match status" value="1"/>
</dbReference>
<dbReference type="SUPFAM" id="SSF55486">
    <property type="entry name" value="Metalloproteases ('zincins'), catalytic domain"/>
    <property type="match status" value="1"/>
</dbReference>
<keyword evidence="6" id="KW-0862">Zinc</keyword>
<dbReference type="GO" id="GO:0005886">
    <property type="term" value="C:plasma membrane"/>
    <property type="evidence" value="ECO:0007669"/>
    <property type="project" value="TreeGrafter"/>
</dbReference>
<sequence>MRRLAFVLFVISPIVTLTAPARAGDKPVLGNWGVETQTISATVRPGDDFYRYVNEGWLKTAAPPPGMAYANSFVDAYQRTQGQLQKLIDGILVSTPAPGSDEAKIAALYRSYIDVAGRNQRGLSPIKSDLDSIWAIKTHEDAARLQGQPFFKSPIDIGVVTDDKKPERYVIGAMQAGLGLPSREYYLTAGEPFDGHRAAYLAYVADIFKRVGVADGGDRAKAILAFETRLAEAQWTAPEQRDPVKSYRLLSIAELQAYAPAFPWQIYLEAAGFSRPTELVLTTDTAIQKSAEIFKATDIESIKSYLAFHLVDDFAPNLTEELDRASFAFNSTRLHGVPEQEALEKRAQTFVTSTFGEIFGRAYAKAYFPENYRAKMDRMIANIRAAFHKRLDANPWMDQATRKAAIVKLEAIVKHVGYPDRWRDWSSVAFDPTDLVGNRRKAEAFARADAIAKLGEKRREWQWSYPATDINAGYSPQMNSITFPAGILQPPFFDPNADDAVNYGAIGAVIGHELGHAFDDQGSQSDATGALRNWWTEVSRAEFNKRTAVLVQQFSGYSPLPGMRVNGELTLGENIGDLGGITIAHEAYRMLVDQEHGGKAPVIDGFTGDQRFFLSWAQVWRDFTTPDQARQNLLSDAHSPSEFRVNGALRNVDAWYAAFGVKDGDKLYLPQDSRVRIW</sequence>
<keyword evidence="5" id="KW-0378">Hydrolase</keyword>
<dbReference type="EMBL" id="FODT01000004">
    <property type="protein sequence ID" value="SEO73857.1"/>
    <property type="molecule type" value="Genomic_DNA"/>
</dbReference>
<evidence type="ECO:0000256" key="7">
    <source>
        <dbReference type="ARBA" id="ARBA00023049"/>
    </source>
</evidence>
<comment type="cofactor">
    <cofactor evidence="1">
        <name>Zn(2+)</name>
        <dbReference type="ChEBI" id="CHEBI:29105"/>
    </cofactor>
</comment>
<accession>A0A1H8S5P0</accession>
<feature type="domain" description="Peptidase M13 N-terminal" evidence="10">
    <location>
        <begin position="45"/>
        <end position="419"/>
    </location>
</feature>
<evidence type="ECO:0000256" key="1">
    <source>
        <dbReference type="ARBA" id="ARBA00001947"/>
    </source>
</evidence>
<comment type="similarity">
    <text evidence="2">Belongs to the peptidase M13 family.</text>
</comment>
<feature type="chain" id="PRO_5011525708" evidence="8">
    <location>
        <begin position="24"/>
        <end position="678"/>
    </location>
</feature>
<dbReference type="PANTHER" id="PTHR11733">
    <property type="entry name" value="ZINC METALLOPROTEASE FAMILY M13 NEPRILYSIN-RELATED"/>
    <property type="match status" value="1"/>
</dbReference>
<protein>
    <submittedName>
        <fullName evidence="11">Endothelin-converting enzyme Metallo peptidase. MEROPS family M13</fullName>
    </submittedName>
</protein>
<evidence type="ECO:0000256" key="8">
    <source>
        <dbReference type="SAM" id="SignalP"/>
    </source>
</evidence>
<evidence type="ECO:0000313" key="12">
    <source>
        <dbReference type="Proteomes" id="UP000199615"/>
    </source>
</evidence>
<dbReference type="GO" id="GO:0046872">
    <property type="term" value="F:metal ion binding"/>
    <property type="evidence" value="ECO:0007669"/>
    <property type="project" value="UniProtKB-KW"/>
</dbReference>
<dbReference type="InterPro" id="IPR018497">
    <property type="entry name" value="Peptidase_M13_C"/>
</dbReference>
<dbReference type="Proteomes" id="UP000199615">
    <property type="component" value="Unassembled WGS sequence"/>
</dbReference>
<evidence type="ECO:0000259" key="9">
    <source>
        <dbReference type="Pfam" id="PF01431"/>
    </source>
</evidence>
<dbReference type="Gene3D" id="1.10.1380.10">
    <property type="entry name" value="Neutral endopeptidase , domain2"/>
    <property type="match status" value="1"/>
</dbReference>
<evidence type="ECO:0000313" key="11">
    <source>
        <dbReference type="EMBL" id="SEO73857.1"/>
    </source>
</evidence>
<keyword evidence="4" id="KW-0479">Metal-binding</keyword>
<evidence type="ECO:0000256" key="2">
    <source>
        <dbReference type="ARBA" id="ARBA00007357"/>
    </source>
</evidence>
<dbReference type="Gene3D" id="3.40.390.10">
    <property type="entry name" value="Collagenase (Catalytic Domain)"/>
    <property type="match status" value="1"/>
</dbReference>
<dbReference type="PRINTS" id="PR00786">
    <property type="entry name" value="NEPRILYSIN"/>
</dbReference>
<dbReference type="InterPro" id="IPR008753">
    <property type="entry name" value="Peptidase_M13_N"/>
</dbReference>
<dbReference type="GO" id="GO:0004222">
    <property type="term" value="F:metalloendopeptidase activity"/>
    <property type="evidence" value="ECO:0007669"/>
    <property type="project" value="InterPro"/>
</dbReference>
<name>A0A1H8S5P0_9BRAD</name>
<evidence type="ECO:0000256" key="3">
    <source>
        <dbReference type="ARBA" id="ARBA00022670"/>
    </source>
</evidence>
<dbReference type="AlphaFoldDB" id="A0A1H8S5P0"/>
<dbReference type="Pfam" id="PF01431">
    <property type="entry name" value="Peptidase_M13"/>
    <property type="match status" value="1"/>
</dbReference>
<dbReference type="InterPro" id="IPR024079">
    <property type="entry name" value="MetalloPept_cat_dom_sf"/>
</dbReference>
<keyword evidence="3" id="KW-0645">Protease</keyword>
<evidence type="ECO:0000256" key="5">
    <source>
        <dbReference type="ARBA" id="ARBA00022801"/>
    </source>
</evidence>
<keyword evidence="12" id="KW-1185">Reference proteome</keyword>
<keyword evidence="8" id="KW-0732">Signal</keyword>
<dbReference type="Pfam" id="PF05649">
    <property type="entry name" value="Peptidase_M13_N"/>
    <property type="match status" value="1"/>
</dbReference>
<reference evidence="12" key="1">
    <citation type="submission" date="2016-10" db="EMBL/GenBank/DDBJ databases">
        <authorList>
            <person name="Varghese N."/>
            <person name="Submissions S."/>
        </authorList>
    </citation>
    <scope>NUCLEOTIDE SEQUENCE [LARGE SCALE GENOMIC DNA]</scope>
    <source>
        <strain evidence="12">DSM 123</strain>
    </source>
</reference>
<evidence type="ECO:0000259" key="10">
    <source>
        <dbReference type="Pfam" id="PF05649"/>
    </source>
</evidence>
<proteinExistence type="inferred from homology"/>
<gene>
    <name evidence="11" type="ORF">SAMN05444123_104285</name>
</gene>
<keyword evidence="7" id="KW-0482">Metalloprotease</keyword>
<dbReference type="InterPro" id="IPR042089">
    <property type="entry name" value="Peptidase_M13_dom_2"/>
</dbReference>